<dbReference type="Pfam" id="PF00005">
    <property type="entry name" value="ABC_tran"/>
    <property type="match status" value="1"/>
</dbReference>
<comment type="similarity">
    <text evidence="1">Belongs to the ABC transporter superfamily.</text>
</comment>
<organism evidence="6 7">
    <name type="scientific">Providencia rettgeri</name>
    <dbReference type="NCBI Taxonomy" id="587"/>
    <lineage>
        <taxon>Bacteria</taxon>
        <taxon>Pseudomonadati</taxon>
        <taxon>Pseudomonadota</taxon>
        <taxon>Gammaproteobacteria</taxon>
        <taxon>Enterobacterales</taxon>
        <taxon>Morganellaceae</taxon>
        <taxon>Providencia</taxon>
    </lineage>
</organism>
<dbReference type="PROSITE" id="PS50893">
    <property type="entry name" value="ABC_TRANSPORTER_2"/>
    <property type="match status" value="1"/>
</dbReference>
<dbReference type="InterPro" id="IPR003439">
    <property type="entry name" value="ABC_transporter-like_ATP-bd"/>
</dbReference>
<gene>
    <name evidence="6" type="ORF">CHI95_20870</name>
</gene>
<dbReference type="InterPro" id="IPR003593">
    <property type="entry name" value="AAA+_ATPase"/>
</dbReference>
<dbReference type="InterPro" id="IPR050166">
    <property type="entry name" value="ABC_transporter_ATP-bind"/>
</dbReference>
<evidence type="ECO:0000259" key="5">
    <source>
        <dbReference type="PROSITE" id="PS50893"/>
    </source>
</evidence>
<evidence type="ECO:0000313" key="6">
    <source>
        <dbReference type="EMBL" id="OZS72628.1"/>
    </source>
</evidence>
<dbReference type="PANTHER" id="PTHR42788">
    <property type="entry name" value="TAURINE IMPORT ATP-BINDING PROTEIN-RELATED"/>
    <property type="match status" value="1"/>
</dbReference>
<dbReference type="Proteomes" id="UP000216001">
    <property type="component" value="Unassembled WGS sequence"/>
</dbReference>
<dbReference type="PANTHER" id="PTHR42788:SF13">
    <property type="entry name" value="ALIPHATIC SULFONATES IMPORT ATP-BINDING PROTEIN SSUB"/>
    <property type="match status" value="1"/>
</dbReference>
<name>A0A264VMN9_PRORE</name>
<evidence type="ECO:0000256" key="4">
    <source>
        <dbReference type="ARBA" id="ARBA00022840"/>
    </source>
</evidence>
<dbReference type="AlphaFoldDB" id="A0A264VMN9"/>
<protein>
    <submittedName>
        <fullName evidence="6">ABC transporter ATP-binding protein</fullName>
    </submittedName>
</protein>
<accession>A0A264VMN9</accession>
<feature type="domain" description="ABC transporter" evidence="5">
    <location>
        <begin position="11"/>
        <end position="240"/>
    </location>
</feature>
<dbReference type="InterPro" id="IPR027417">
    <property type="entry name" value="P-loop_NTPase"/>
</dbReference>
<evidence type="ECO:0000256" key="2">
    <source>
        <dbReference type="ARBA" id="ARBA00022448"/>
    </source>
</evidence>
<dbReference type="Gene3D" id="3.40.50.300">
    <property type="entry name" value="P-loop containing nucleotide triphosphate hydrolases"/>
    <property type="match status" value="1"/>
</dbReference>
<dbReference type="GO" id="GO:0005524">
    <property type="term" value="F:ATP binding"/>
    <property type="evidence" value="ECO:0007669"/>
    <property type="project" value="UniProtKB-KW"/>
</dbReference>
<evidence type="ECO:0000256" key="3">
    <source>
        <dbReference type="ARBA" id="ARBA00022741"/>
    </source>
</evidence>
<keyword evidence="3" id="KW-0547">Nucleotide-binding</keyword>
<proteinExistence type="inferred from homology"/>
<evidence type="ECO:0000256" key="1">
    <source>
        <dbReference type="ARBA" id="ARBA00005417"/>
    </source>
</evidence>
<comment type="caution">
    <text evidence="6">The sequence shown here is derived from an EMBL/GenBank/DDBJ whole genome shotgun (WGS) entry which is preliminary data.</text>
</comment>
<dbReference type="SUPFAM" id="SSF52540">
    <property type="entry name" value="P-loop containing nucleoside triphosphate hydrolases"/>
    <property type="match status" value="1"/>
</dbReference>
<sequence>MVKNRKEINMLSIKNGFKNFTINNKLLSVLEDINLQVQQGEFIAIVGHSGCGKSTLLRIIAGLNQFNSGSVLFKNKEITEPNIERGMVFQENRLLPWLTIADNIAFGLDHIDKKTKKILVENYLKLVNLTEFANAYPKQLSGGMEQRAAIARTIITQPELLLLDEPLGALDALTKIEMQREILSIKQEKQLTMILVTHDIEEAIYLGNRVIIMSSRPGNIKKIIDINLPYPRNRGSSDFAYYKRIILQEFFDNSAELFSSEYEI</sequence>
<keyword evidence="2" id="KW-0813">Transport</keyword>
<dbReference type="GO" id="GO:0016887">
    <property type="term" value="F:ATP hydrolysis activity"/>
    <property type="evidence" value="ECO:0007669"/>
    <property type="project" value="InterPro"/>
</dbReference>
<dbReference type="SMART" id="SM00382">
    <property type="entry name" value="AAA"/>
    <property type="match status" value="1"/>
</dbReference>
<evidence type="ECO:0000313" key="7">
    <source>
        <dbReference type="Proteomes" id="UP000216001"/>
    </source>
</evidence>
<reference evidence="6 7" key="1">
    <citation type="submission" date="2017-07" db="EMBL/GenBank/DDBJ databases">
        <title>blaIMP-27 on transferable plasmids in Proteus mirabilis and Providencia rettgeri.</title>
        <authorList>
            <person name="Potter R."/>
        </authorList>
    </citation>
    <scope>NUCLEOTIDE SEQUENCE [LARGE SCALE GENOMIC DNA]</scope>
    <source>
        <strain evidence="6 7">PR1</strain>
    </source>
</reference>
<dbReference type="CDD" id="cd03293">
    <property type="entry name" value="ABC_NrtD_SsuB_transporters"/>
    <property type="match status" value="1"/>
</dbReference>
<keyword evidence="4 6" id="KW-0067">ATP-binding</keyword>
<dbReference type="EMBL" id="NOWC01000033">
    <property type="protein sequence ID" value="OZS72628.1"/>
    <property type="molecule type" value="Genomic_DNA"/>
</dbReference>